<dbReference type="AlphaFoldDB" id="A0A0B9H4R7"/>
<dbReference type="SUPFAM" id="SSF54427">
    <property type="entry name" value="NTF2-like"/>
    <property type="match status" value="1"/>
</dbReference>
<dbReference type="Gene3D" id="3.10.450.50">
    <property type="match status" value="1"/>
</dbReference>
<reference evidence="2 3" key="1">
    <citation type="submission" date="2014-12" db="EMBL/GenBank/DDBJ databases">
        <title>Genome sequencing of Photobacterium gaetbulicola AD005a.</title>
        <authorList>
            <person name="Adrian T.G.S."/>
            <person name="Chan K.G."/>
        </authorList>
    </citation>
    <scope>NUCLEOTIDE SEQUENCE [LARGE SCALE GENOMIC DNA]</scope>
    <source>
        <strain evidence="2 3">AD005a</strain>
    </source>
</reference>
<dbReference type="InterPro" id="IPR032710">
    <property type="entry name" value="NTF2-like_dom_sf"/>
</dbReference>
<protein>
    <submittedName>
        <fullName evidence="2">Transcriptional regulator</fullName>
    </submittedName>
</protein>
<dbReference type="EMBL" id="JWLZ01000149">
    <property type="protein sequence ID" value="KHT63877.1"/>
    <property type="molecule type" value="Genomic_DNA"/>
</dbReference>
<dbReference type="InterPro" id="IPR037401">
    <property type="entry name" value="SnoaL-like"/>
</dbReference>
<evidence type="ECO:0000259" key="1">
    <source>
        <dbReference type="Pfam" id="PF12680"/>
    </source>
</evidence>
<comment type="caution">
    <text evidence="2">The sequence shown here is derived from an EMBL/GenBank/DDBJ whole genome shotgun (WGS) entry which is preliminary data.</text>
</comment>
<accession>A0A0B9H4R7</accession>
<evidence type="ECO:0000313" key="3">
    <source>
        <dbReference type="Proteomes" id="UP000031278"/>
    </source>
</evidence>
<name>A0A0B9H4R7_9GAMM</name>
<dbReference type="RefSeq" id="WP_039461003.1">
    <property type="nucleotide sequence ID" value="NZ_JWLZ01000149.1"/>
</dbReference>
<sequence>MDEQTSELTDKFVAMYQNLDKNNLSGLEELYHHDVVFEDPAHRVEGYQQLLAYFSRLFDAVGYCSFNITEHLCCGDTAYLQWTMTFQHPKLQSGKKRSVKGCSHIVFTEGKVIFHRDYFDLGEMIYEGIPLLGAIVRKIKARL</sequence>
<dbReference type="Proteomes" id="UP000031278">
    <property type="component" value="Unassembled WGS sequence"/>
</dbReference>
<gene>
    <name evidence="2" type="ORF">RJ45_09765</name>
</gene>
<feature type="domain" description="SnoaL-like" evidence="1">
    <location>
        <begin position="14"/>
        <end position="113"/>
    </location>
</feature>
<dbReference type="Pfam" id="PF12680">
    <property type="entry name" value="SnoaL_2"/>
    <property type="match status" value="1"/>
</dbReference>
<organism evidence="2 3">
    <name type="scientific">Photobacterium gaetbulicola</name>
    <dbReference type="NCBI Taxonomy" id="1295392"/>
    <lineage>
        <taxon>Bacteria</taxon>
        <taxon>Pseudomonadati</taxon>
        <taxon>Pseudomonadota</taxon>
        <taxon>Gammaproteobacteria</taxon>
        <taxon>Vibrionales</taxon>
        <taxon>Vibrionaceae</taxon>
        <taxon>Photobacterium</taxon>
    </lineage>
</organism>
<evidence type="ECO:0000313" key="2">
    <source>
        <dbReference type="EMBL" id="KHT63877.1"/>
    </source>
</evidence>
<proteinExistence type="predicted"/>